<dbReference type="EMBL" id="MFTS01000003">
    <property type="protein sequence ID" value="OGI68468.1"/>
    <property type="molecule type" value="Genomic_DNA"/>
</dbReference>
<organism evidence="1 2">
    <name type="scientific">Candidatus Nomurabacteria bacterium RIFCSPHIGHO2_01_FULL_42_15</name>
    <dbReference type="NCBI Taxonomy" id="1801742"/>
    <lineage>
        <taxon>Bacteria</taxon>
        <taxon>Candidatus Nomuraibacteriota</taxon>
    </lineage>
</organism>
<dbReference type="Proteomes" id="UP000178235">
    <property type="component" value="Unassembled WGS sequence"/>
</dbReference>
<evidence type="ECO:0000313" key="2">
    <source>
        <dbReference type="Proteomes" id="UP000178235"/>
    </source>
</evidence>
<evidence type="ECO:0000313" key="1">
    <source>
        <dbReference type="EMBL" id="OGI68468.1"/>
    </source>
</evidence>
<comment type="caution">
    <text evidence="1">The sequence shown here is derived from an EMBL/GenBank/DDBJ whole genome shotgun (WGS) entry which is preliminary data.</text>
</comment>
<protein>
    <submittedName>
        <fullName evidence="1">Uncharacterized protein</fullName>
    </submittedName>
</protein>
<accession>A0A1F6VFU8</accession>
<gene>
    <name evidence="1" type="ORF">A2738_01120</name>
</gene>
<proteinExistence type="predicted"/>
<name>A0A1F6VFU8_9BACT</name>
<reference evidence="1 2" key="1">
    <citation type="journal article" date="2016" name="Nat. Commun.">
        <title>Thousands of microbial genomes shed light on interconnected biogeochemical processes in an aquifer system.</title>
        <authorList>
            <person name="Anantharaman K."/>
            <person name="Brown C.T."/>
            <person name="Hug L.A."/>
            <person name="Sharon I."/>
            <person name="Castelle C.J."/>
            <person name="Probst A.J."/>
            <person name="Thomas B.C."/>
            <person name="Singh A."/>
            <person name="Wilkins M.J."/>
            <person name="Karaoz U."/>
            <person name="Brodie E.L."/>
            <person name="Williams K.H."/>
            <person name="Hubbard S.S."/>
            <person name="Banfield J.F."/>
        </authorList>
    </citation>
    <scope>NUCLEOTIDE SEQUENCE [LARGE SCALE GENOMIC DNA]</scope>
</reference>
<sequence>MKTPDSVGQQKRELNAEEHKIATSLESFQHLEPKDRVFLVLVWKGLKTATAVSLELGMPESVLRDLKERVEKAGMLFNEGPVLNIRIRGSRPGKICLVANNQKDLDLISHFWSRPDYGNHERDPEIYWEMGRMSGLPQTAIEAYDKIYPKTVGAYRDRIKPQVLMVSEDEKIERLKDEPDLIPFATLFYMSRVNFNSEMEIVRKWAEEIKKITPALYRLFINDFIKYRDRI</sequence>
<dbReference type="AlphaFoldDB" id="A0A1F6VFU8"/>